<organism evidence="6 7">
    <name type="scientific">Paraburkholderia antibiotica</name>
    <dbReference type="NCBI Taxonomy" id="2728839"/>
    <lineage>
        <taxon>Bacteria</taxon>
        <taxon>Pseudomonadati</taxon>
        <taxon>Pseudomonadota</taxon>
        <taxon>Betaproteobacteria</taxon>
        <taxon>Burkholderiales</taxon>
        <taxon>Burkholderiaceae</taxon>
        <taxon>Paraburkholderia</taxon>
    </lineage>
</organism>
<dbReference type="CDD" id="cd13900">
    <property type="entry name" value="CuRO_3_Tth-MCO_like"/>
    <property type="match status" value="1"/>
</dbReference>
<dbReference type="CDD" id="cd13853">
    <property type="entry name" value="CuRO_1_Tth-MCO_like"/>
    <property type="match status" value="1"/>
</dbReference>
<sequence>MRLSSVVAVWLVVLIGLTFGREVHAQAVSAAQAFADLSATAEASADNTAENSTGGLASILARQRCLTGYTFDGSQASLGLNVNMTSYKLFNPDTNAFDTVSMRSYNGCPAGPTISVKPGMRLNVTLNNRLPPESSTTCPPNPDPSVPHCFNTINLHTHGMHVSPSGNSDNVMVSVAPNASFAYRYDIPANHPAGTFWYHSHNHGSTAIDVSSGMAGVLIVRGTRTAAARASNGGIADIDTILHRKERSQPFREHVMLFQQIEYGCFENAAASAPLADPVTQAWVCPQGSVGEIRNYTNQLNFVADPRPGHAGEVNSTWAISGRYTQINGVVQPVFPGVASYVPAGEIRRLRMIHGGNRDTINVKIVRANLAALGINDSSALSAADVDSATRTAAARLAASHGHAQQTTTLDALCSGETVKQLEIAVDGLTRSSIVEKDVNTLDPGYRSDVLVAFPRPGLYCILDEAANAAATINFRRNSATVKDRRLLSFARVGPGNNIPDYSDDGLGHSKYWQYVRNQLVDANQNLPRDVLADLNRLDTHVFAPPRVTDGVPAKTVSDTFDVDASSGVPHFVINNRLYDMSRIDYTGTLGNLDEWRVSTTVAGGGHVFHIHVNPFRVTDVLNASGQSIYDSTGACTQAEIATGDTQYCTQRDVLRDTIFIKPGYTLVLRTRYEDFIGQFVMHCHILDHEDQGMMQNIAIVSGKSTSTPNAPNTPGASNVPKVTTPAWLANNPLLGGLLAKLFGSTSSALDAALAASMCGTKR</sequence>
<dbReference type="PANTHER" id="PTHR11709">
    <property type="entry name" value="MULTI-COPPER OXIDASE"/>
    <property type="match status" value="1"/>
</dbReference>
<dbReference type="Proteomes" id="UP000583127">
    <property type="component" value="Unassembled WGS sequence"/>
</dbReference>
<dbReference type="InterPro" id="IPR002355">
    <property type="entry name" value="Cu_oxidase_Cu_BS"/>
</dbReference>
<dbReference type="GO" id="GO:0005507">
    <property type="term" value="F:copper ion binding"/>
    <property type="evidence" value="ECO:0007669"/>
    <property type="project" value="InterPro"/>
</dbReference>
<feature type="domain" description="Plastocyanin-like" evidence="4">
    <location>
        <begin position="562"/>
        <end position="699"/>
    </location>
</feature>
<evidence type="ECO:0000256" key="3">
    <source>
        <dbReference type="ARBA" id="ARBA00023002"/>
    </source>
</evidence>
<dbReference type="AlphaFoldDB" id="A0A7Y0A0D8"/>
<evidence type="ECO:0000259" key="5">
    <source>
        <dbReference type="Pfam" id="PF07732"/>
    </source>
</evidence>
<proteinExistence type="predicted"/>
<evidence type="ECO:0000256" key="2">
    <source>
        <dbReference type="ARBA" id="ARBA00022723"/>
    </source>
</evidence>
<dbReference type="PANTHER" id="PTHR11709:SF518">
    <property type="entry name" value="MULTICOPPER OXIDASE"/>
    <property type="match status" value="1"/>
</dbReference>
<evidence type="ECO:0000259" key="4">
    <source>
        <dbReference type="Pfam" id="PF07731"/>
    </source>
</evidence>
<dbReference type="GO" id="GO:0042597">
    <property type="term" value="C:periplasmic space"/>
    <property type="evidence" value="ECO:0007669"/>
    <property type="project" value="UniProtKB-SubCell"/>
</dbReference>
<dbReference type="EMBL" id="JABBFZ010000019">
    <property type="protein sequence ID" value="NML34164.1"/>
    <property type="molecule type" value="Genomic_DNA"/>
</dbReference>
<keyword evidence="7" id="KW-1185">Reference proteome</keyword>
<reference evidence="6 7" key="1">
    <citation type="submission" date="2020-04" db="EMBL/GenBank/DDBJ databases">
        <title>Paraburkholderia sp. G-4-1-8 isolated from soil.</title>
        <authorList>
            <person name="Dahal R.H."/>
        </authorList>
    </citation>
    <scope>NUCLEOTIDE SEQUENCE [LARGE SCALE GENOMIC DNA]</scope>
    <source>
        <strain evidence="6 7">G-4-1-8</strain>
    </source>
</reference>
<dbReference type="Gene3D" id="2.60.40.420">
    <property type="entry name" value="Cupredoxins - blue copper proteins"/>
    <property type="match status" value="3"/>
</dbReference>
<dbReference type="PROSITE" id="PS00080">
    <property type="entry name" value="MULTICOPPER_OXIDASE2"/>
    <property type="match status" value="1"/>
</dbReference>
<accession>A0A7Y0A0D8</accession>
<dbReference type="InterPro" id="IPR011707">
    <property type="entry name" value="Cu-oxidase-like_N"/>
</dbReference>
<comment type="caution">
    <text evidence="6">The sequence shown here is derived from an EMBL/GenBank/DDBJ whole genome shotgun (WGS) entry which is preliminary data.</text>
</comment>
<evidence type="ECO:0000313" key="6">
    <source>
        <dbReference type="EMBL" id="NML34164.1"/>
    </source>
</evidence>
<keyword evidence="3" id="KW-0560">Oxidoreductase</keyword>
<dbReference type="Pfam" id="PF07731">
    <property type="entry name" value="Cu-oxidase_2"/>
    <property type="match status" value="1"/>
</dbReference>
<dbReference type="InterPro" id="IPR011706">
    <property type="entry name" value="Cu-oxidase_C"/>
</dbReference>
<gene>
    <name evidence="6" type="ORF">HHL14_25460</name>
</gene>
<keyword evidence="2" id="KW-0479">Metal-binding</keyword>
<dbReference type="InterPro" id="IPR045087">
    <property type="entry name" value="Cu-oxidase_fam"/>
</dbReference>
<name>A0A7Y0A0D8_9BURK</name>
<comment type="subcellular location">
    <subcellularLocation>
        <location evidence="1">Periplasm</location>
    </subcellularLocation>
</comment>
<dbReference type="SUPFAM" id="SSF49503">
    <property type="entry name" value="Cupredoxins"/>
    <property type="match status" value="3"/>
</dbReference>
<protein>
    <submittedName>
        <fullName evidence="6">Multicopper oxidase domain-containing protein</fullName>
    </submittedName>
</protein>
<evidence type="ECO:0000256" key="1">
    <source>
        <dbReference type="ARBA" id="ARBA00004418"/>
    </source>
</evidence>
<feature type="domain" description="Plastocyanin-like" evidence="5">
    <location>
        <begin position="151"/>
        <end position="222"/>
    </location>
</feature>
<evidence type="ECO:0000313" key="7">
    <source>
        <dbReference type="Proteomes" id="UP000583127"/>
    </source>
</evidence>
<dbReference type="InterPro" id="IPR008972">
    <property type="entry name" value="Cupredoxin"/>
</dbReference>
<dbReference type="Pfam" id="PF07732">
    <property type="entry name" value="Cu-oxidase_3"/>
    <property type="match status" value="1"/>
</dbReference>
<dbReference type="GO" id="GO:0016491">
    <property type="term" value="F:oxidoreductase activity"/>
    <property type="evidence" value="ECO:0007669"/>
    <property type="project" value="UniProtKB-KW"/>
</dbReference>